<feature type="region of interest" description="Disordered" evidence="1">
    <location>
        <begin position="1"/>
        <end position="21"/>
    </location>
</feature>
<name>A0A2H9ZSC9_9ASPA</name>
<dbReference type="AlphaFoldDB" id="A0A2H9ZSC9"/>
<dbReference type="EMBL" id="KZ454427">
    <property type="protein sequence ID" value="PKA46190.1"/>
    <property type="molecule type" value="Genomic_DNA"/>
</dbReference>
<evidence type="ECO:0000313" key="2">
    <source>
        <dbReference type="EMBL" id="PKA46190.1"/>
    </source>
</evidence>
<accession>A0A2H9ZSC9</accession>
<evidence type="ECO:0000313" key="3">
    <source>
        <dbReference type="Proteomes" id="UP000236161"/>
    </source>
</evidence>
<sequence>MEAGATLRPKPSQRIPARRPAETVAGSHLGIYEEMETGAALRPKPSLCSHKLGRVSLFATLRSYPRGRLSLASSLCSQAYRDGVEMKRLRRTEVSPTIKSTALHPPVLFQRPLSSLATSKCRSASNLIGYITIFYDLL</sequence>
<reference evidence="2 3" key="1">
    <citation type="journal article" date="2017" name="Nature">
        <title>The Apostasia genome and the evolution of orchids.</title>
        <authorList>
            <person name="Zhang G.Q."/>
            <person name="Liu K.W."/>
            <person name="Li Z."/>
            <person name="Lohaus R."/>
            <person name="Hsiao Y.Y."/>
            <person name="Niu S.C."/>
            <person name="Wang J.Y."/>
            <person name="Lin Y.C."/>
            <person name="Xu Q."/>
            <person name="Chen L.J."/>
            <person name="Yoshida K."/>
            <person name="Fujiwara S."/>
            <person name="Wang Z.W."/>
            <person name="Zhang Y.Q."/>
            <person name="Mitsuda N."/>
            <person name="Wang M."/>
            <person name="Liu G.H."/>
            <person name="Pecoraro L."/>
            <person name="Huang H.X."/>
            <person name="Xiao X.J."/>
            <person name="Lin M."/>
            <person name="Wu X.Y."/>
            <person name="Wu W.L."/>
            <person name="Chen Y.Y."/>
            <person name="Chang S.B."/>
            <person name="Sakamoto S."/>
            <person name="Ohme-Takagi M."/>
            <person name="Yagi M."/>
            <person name="Zeng S.J."/>
            <person name="Shen C.Y."/>
            <person name="Yeh C.M."/>
            <person name="Luo Y.B."/>
            <person name="Tsai W.C."/>
            <person name="Van de Peer Y."/>
            <person name="Liu Z.J."/>
        </authorList>
    </citation>
    <scope>NUCLEOTIDE SEQUENCE [LARGE SCALE GENOMIC DNA]</scope>
    <source>
        <strain evidence="3">cv. Shenzhen</strain>
        <tissue evidence="2">Stem</tissue>
    </source>
</reference>
<gene>
    <name evidence="2" type="ORF">AXF42_Ash015483</name>
</gene>
<protein>
    <submittedName>
        <fullName evidence="2">Uncharacterized protein</fullName>
    </submittedName>
</protein>
<evidence type="ECO:0000256" key="1">
    <source>
        <dbReference type="SAM" id="MobiDB-lite"/>
    </source>
</evidence>
<proteinExistence type="predicted"/>
<organism evidence="2 3">
    <name type="scientific">Apostasia shenzhenica</name>
    <dbReference type="NCBI Taxonomy" id="1088818"/>
    <lineage>
        <taxon>Eukaryota</taxon>
        <taxon>Viridiplantae</taxon>
        <taxon>Streptophyta</taxon>
        <taxon>Embryophyta</taxon>
        <taxon>Tracheophyta</taxon>
        <taxon>Spermatophyta</taxon>
        <taxon>Magnoliopsida</taxon>
        <taxon>Liliopsida</taxon>
        <taxon>Asparagales</taxon>
        <taxon>Orchidaceae</taxon>
        <taxon>Apostasioideae</taxon>
        <taxon>Apostasia</taxon>
    </lineage>
</organism>
<keyword evidence="3" id="KW-1185">Reference proteome</keyword>
<dbReference type="Proteomes" id="UP000236161">
    <property type="component" value="Unassembled WGS sequence"/>
</dbReference>